<dbReference type="PROSITE" id="PS50111">
    <property type="entry name" value="CHEMOTAXIS_TRANSDUC_2"/>
    <property type="match status" value="1"/>
</dbReference>
<dbReference type="SUPFAM" id="SSF58104">
    <property type="entry name" value="Methyl-accepting chemotaxis protein (MCP) signaling domain"/>
    <property type="match status" value="1"/>
</dbReference>
<feature type="domain" description="Methyl-accepting transducer" evidence="3">
    <location>
        <begin position="51"/>
        <end position="292"/>
    </location>
</feature>
<evidence type="ECO:0000313" key="4">
    <source>
        <dbReference type="EMBL" id="MDR6244285.1"/>
    </source>
</evidence>
<sequence>MLKQLFKSKATPSSDMAVSTASADAAITTPVERELDTLPYVYMLTDEVEKNIKRLLQEEGNITHGFRATANSLNDTTSEIKHIEHVLHDLDSETAVIINDVARSIEFSQQTITGTQALVHQSADHMNEVSSVFENFVTVFNAIEEKYKEISQFANTITSIATQTNLLSLNASIEAARAGEAGKGFAVVASEIKSLSDTTKQSATDILDLLGDMSHILESIRSESQQGKEIVRTAADTMQQSTQSFNSIMDAEAEVKRQLDTVKSSQLTSINNIARNISNIVQLSDQQNRNLDDLIYNADKKSEGYMYILNHLNQIHMLKERKVARPKH</sequence>
<dbReference type="Gene3D" id="1.10.287.950">
    <property type="entry name" value="Methyl-accepting chemotaxis protein"/>
    <property type="match status" value="1"/>
</dbReference>
<accession>A0ABU1IYF0</accession>
<dbReference type="PANTHER" id="PTHR32089:SF112">
    <property type="entry name" value="LYSOZYME-LIKE PROTEIN-RELATED"/>
    <property type="match status" value="1"/>
</dbReference>
<dbReference type="PANTHER" id="PTHR32089">
    <property type="entry name" value="METHYL-ACCEPTING CHEMOTAXIS PROTEIN MCPB"/>
    <property type="match status" value="1"/>
</dbReference>
<organism evidence="4 5">
    <name type="scientific">Paenibacillus hunanensis</name>
    <dbReference type="NCBI Taxonomy" id="539262"/>
    <lineage>
        <taxon>Bacteria</taxon>
        <taxon>Bacillati</taxon>
        <taxon>Bacillota</taxon>
        <taxon>Bacilli</taxon>
        <taxon>Bacillales</taxon>
        <taxon>Paenibacillaceae</taxon>
        <taxon>Paenibacillus</taxon>
    </lineage>
</organism>
<evidence type="ECO:0000256" key="2">
    <source>
        <dbReference type="PROSITE-ProRule" id="PRU00284"/>
    </source>
</evidence>
<name>A0ABU1IYF0_9BACL</name>
<proteinExistence type="predicted"/>
<reference evidence="4 5" key="1">
    <citation type="submission" date="2023-07" db="EMBL/GenBank/DDBJ databases">
        <title>Genomic Encyclopedia of Type Strains, Phase IV (KMG-IV): sequencing the most valuable type-strain genomes for metagenomic binning, comparative biology and taxonomic classification.</title>
        <authorList>
            <person name="Goeker M."/>
        </authorList>
    </citation>
    <scope>NUCLEOTIDE SEQUENCE [LARGE SCALE GENOMIC DNA]</scope>
    <source>
        <strain evidence="4 5">DSM 22170</strain>
    </source>
</reference>
<evidence type="ECO:0000256" key="1">
    <source>
        <dbReference type="ARBA" id="ARBA00023224"/>
    </source>
</evidence>
<dbReference type="RefSeq" id="WP_188776206.1">
    <property type="nucleotide sequence ID" value="NZ_BMMB01000006.1"/>
</dbReference>
<dbReference type="InterPro" id="IPR004089">
    <property type="entry name" value="MCPsignal_dom"/>
</dbReference>
<keyword evidence="1 2" id="KW-0807">Transducer</keyword>
<dbReference type="EMBL" id="JAVDQH010000007">
    <property type="protein sequence ID" value="MDR6244285.1"/>
    <property type="molecule type" value="Genomic_DNA"/>
</dbReference>
<gene>
    <name evidence="4" type="ORF">JOC58_002178</name>
</gene>
<dbReference type="Proteomes" id="UP001185028">
    <property type="component" value="Unassembled WGS sequence"/>
</dbReference>
<evidence type="ECO:0000313" key="5">
    <source>
        <dbReference type="Proteomes" id="UP001185028"/>
    </source>
</evidence>
<dbReference type="SMART" id="SM00283">
    <property type="entry name" value="MA"/>
    <property type="match status" value="1"/>
</dbReference>
<comment type="caution">
    <text evidence="4">The sequence shown here is derived from an EMBL/GenBank/DDBJ whole genome shotgun (WGS) entry which is preliminary data.</text>
</comment>
<evidence type="ECO:0000259" key="3">
    <source>
        <dbReference type="PROSITE" id="PS50111"/>
    </source>
</evidence>
<keyword evidence="5" id="KW-1185">Reference proteome</keyword>
<protein>
    <submittedName>
        <fullName evidence="4">Methyl-accepting chemotaxis protein</fullName>
    </submittedName>
</protein>
<dbReference type="Pfam" id="PF00015">
    <property type="entry name" value="MCPsignal"/>
    <property type="match status" value="1"/>
</dbReference>